<keyword evidence="2" id="KW-0812">Transmembrane</keyword>
<gene>
    <name evidence="3" type="ORF">QTG54_015267</name>
</gene>
<keyword evidence="4" id="KW-1185">Reference proteome</keyword>
<dbReference type="EMBL" id="JATAAI010000042">
    <property type="protein sequence ID" value="KAK1734009.1"/>
    <property type="molecule type" value="Genomic_DNA"/>
</dbReference>
<evidence type="ECO:0000256" key="1">
    <source>
        <dbReference type="SAM" id="MobiDB-lite"/>
    </source>
</evidence>
<evidence type="ECO:0000313" key="4">
    <source>
        <dbReference type="Proteomes" id="UP001224775"/>
    </source>
</evidence>
<proteinExistence type="predicted"/>
<feature type="compositionally biased region" description="Low complexity" evidence="1">
    <location>
        <begin position="316"/>
        <end position="330"/>
    </location>
</feature>
<comment type="caution">
    <text evidence="3">The sequence shown here is derived from an EMBL/GenBank/DDBJ whole genome shotgun (WGS) entry which is preliminary data.</text>
</comment>
<feature type="compositionally biased region" description="Low complexity" evidence="1">
    <location>
        <begin position="338"/>
        <end position="349"/>
    </location>
</feature>
<organism evidence="3 4">
    <name type="scientific">Skeletonema marinoi</name>
    <dbReference type="NCBI Taxonomy" id="267567"/>
    <lineage>
        <taxon>Eukaryota</taxon>
        <taxon>Sar</taxon>
        <taxon>Stramenopiles</taxon>
        <taxon>Ochrophyta</taxon>
        <taxon>Bacillariophyta</taxon>
        <taxon>Coscinodiscophyceae</taxon>
        <taxon>Thalassiosirophycidae</taxon>
        <taxon>Thalassiosirales</taxon>
        <taxon>Skeletonemataceae</taxon>
        <taxon>Skeletonema</taxon>
        <taxon>Skeletonema marinoi-dohrnii complex</taxon>
    </lineage>
</organism>
<name>A0AAD9D5R7_9STRA</name>
<dbReference type="Proteomes" id="UP001224775">
    <property type="component" value="Unassembled WGS sequence"/>
</dbReference>
<feature type="compositionally biased region" description="Low complexity" evidence="1">
    <location>
        <begin position="356"/>
        <end position="368"/>
    </location>
</feature>
<dbReference type="AlphaFoldDB" id="A0AAD9D5R7"/>
<keyword evidence="2" id="KW-0472">Membrane</keyword>
<keyword evidence="2" id="KW-1133">Transmembrane helix</keyword>
<protein>
    <submittedName>
        <fullName evidence="3">Uncharacterized protein</fullName>
    </submittedName>
</protein>
<accession>A0AAD9D5R7</accession>
<reference evidence="3" key="1">
    <citation type="submission" date="2023-06" db="EMBL/GenBank/DDBJ databases">
        <title>Survivors Of The Sea: Transcriptome response of Skeletonema marinoi to long-term dormancy.</title>
        <authorList>
            <person name="Pinder M.I.M."/>
            <person name="Kourtchenko O."/>
            <person name="Robertson E.K."/>
            <person name="Larsson T."/>
            <person name="Maumus F."/>
            <person name="Osuna-Cruz C.M."/>
            <person name="Vancaester E."/>
            <person name="Stenow R."/>
            <person name="Vandepoele K."/>
            <person name="Ploug H."/>
            <person name="Bruchert V."/>
            <person name="Godhe A."/>
            <person name="Topel M."/>
        </authorList>
    </citation>
    <scope>NUCLEOTIDE SEQUENCE</scope>
    <source>
        <strain evidence="3">R05AC</strain>
    </source>
</reference>
<sequence>MATKPTLLRAVTVISILVIHPLLITSHTLLRKRGDDIHSDQKFSIKEHHDYISTKILTKLIPASNTTNITSSSSSASPMACIHQENKLKKCYEKLPQSFNEIKCTQCIYGNVNPSTQVITCPHSDYCSSVSGCTKGVCPKECKVEFYEVLNCIWEKAGCGSTAGVGDGECGVAKKKGKKKVASDPYPSRGGTAATVAATTSTTSTTTKTAAAVSSKNGSNNPCSECSTSEGGARHNFCGNLNVNPIQDACSSQTECSDRGLKCKVCTKIVNNDGYGGKSVVEDVGSGAYVCVKDEEGEKKTAPAPAAEGKGGGNDTTSAATSAASSSTTSGNTKKQKGAAVTTTTTSSTSKKKQKGVTTTTTTTSSTTPAGGFCHSRAVVLGNCIFTKDTSPDCLNCIHSGTQKHSPNDDPTCKQVQQHQFCTNIASCAKEHCGKCTFEFYTGLNCVLQKIPGCEQFSCAIGGGGIEGAISSSSGGVGGGYDASSDGYSLQQFRDDVERQCKMMNQRMEDEVFVREA</sequence>
<evidence type="ECO:0000313" key="3">
    <source>
        <dbReference type="EMBL" id="KAK1734009.1"/>
    </source>
</evidence>
<evidence type="ECO:0000256" key="2">
    <source>
        <dbReference type="SAM" id="Phobius"/>
    </source>
</evidence>
<feature type="region of interest" description="Disordered" evidence="1">
    <location>
        <begin position="296"/>
        <end position="368"/>
    </location>
</feature>
<feature type="transmembrane region" description="Helical" evidence="2">
    <location>
        <begin position="6"/>
        <end position="24"/>
    </location>
</feature>